<feature type="binding site" evidence="7">
    <location>
        <position position="322"/>
    </location>
    <ligand>
        <name>substrate</name>
    </ligand>
</feature>
<name>A0A378NRP5_9FIRM</name>
<keyword evidence="5 7" id="KW-0560">Oxidoreductase</keyword>
<dbReference type="PROSITE" id="PS00069">
    <property type="entry name" value="G6P_DEHYDROGENASE"/>
    <property type="match status" value="1"/>
</dbReference>
<feature type="domain" description="Glucose-6-phosphate dehydrogenase NAD-binding" evidence="8">
    <location>
        <begin position="9"/>
        <end position="181"/>
    </location>
</feature>
<dbReference type="InterPro" id="IPR036291">
    <property type="entry name" value="NAD(P)-bd_dom_sf"/>
</dbReference>
<evidence type="ECO:0000256" key="5">
    <source>
        <dbReference type="ARBA" id="ARBA00023002"/>
    </source>
</evidence>
<dbReference type="SUPFAM" id="SSF51735">
    <property type="entry name" value="NAD(P)-binding Rossmann-fold domains"/>
    <property type="match status" value="1"/>
</dbReference>
<feature type="binding site" evidence="7">
    <location>
        <begin position="87"/>
        <end position="88"/>
    </location>
    <ligand>
        <name>NADP(+)</name>
        <dbReference type="ChEBI" id="CHEBI:58349"/>
    </ligand>
</feature>
<evidence type="ECO:0000259" key="9">
    <source>
        <dbReference type="Pfam" id="PF02781"/>
    </source>
</evidence>
<dbReference type="NCBIfam" id="TIGR00871">
    <property type="entry name" value="zwf"/>
    <property type="match status" value="1"/>
</dbReference>
<evidence type="ECO:0000313" key="10">
    <source>
        <dbReference type="EMBL" id="STY71063.1"/>
    </source>
</evidence>
<feature type="domain" description="Glucose-6-phosphate dehydrogenase C-terminal" evidence="9">
    <location>
        <begin position="184"/>
        <end position="461"/>
    </location>
</feature>
<dbReference type="GO" id="GO:0004345">
    <property type="term" value="F:glucose-6-phosphate dehydrogenase activity"/>
    <property type="evidence" value="ECO:0007669"/>
    <property type="project" value="UniProtKB-UniRule"/>
</dbReference>
<dbReference type="InterPro" id="IPR022674">
    <property type="entry name" value="G6P_DH_NAD-bd"/>
</dbReference>
<comment type="pathway">
    <text evidence="1 7">Carbohydrate degradation; pentose phosphate pathway; D-ribulose 5-phosphate from D-glucose 6-phosphate (oxidative stage): step 1/3.</text>
</comment>
<feature type="binding site" evidence="7">
    <location>
        <position position="176"/>
    </location>
    <ligand>
        <name>substrate</name>
    </ligand>
</feature>
<feature type="active site" description="Proton acceptor" evidence="7">
    <location>
        <position position="234"/>
    </location>
</feature>
<dbReference type="SUPFAM" id="SSF55347">
    <property type="entry name" value="Glyceraldehyde-3-phosphate dehydrogenase-like, C-terminal domain"/>
    <property type="match status" value="1"/>
</dbReference>
<organism evidence="10 11">
    <name type="scientific">Megamonas hypermegale</name>
    <dbReference type="NCBI Taxonomy" id="158847"/>
    <lineage>
        <taxon>Bacteria</taxon>
        <taxon>Bacillati</taxon>
        <taxon>Bacillota</taxon>
        <taxon>Negativicutes</taxon>
        <taxon>Selenomonadales</taxon>
        <taxon>Selenomonadaceae</taxon>
        <taxon>Megamonas</taxon>
    </lineage>
</organism>
<evidence type="ECO:0000256" key="6">
    <source>
        <dbReference type="ARBA" id="ARBA00023277"/>
    </source>
</evidence>
<dbReference type="GO" id="GO:0006006">
    <property type="term" value="P:glucose metabolic process"/>
    <property type="evidence" value="ECO:0007669"/>
    <property type="project" value="UniProtKB-KW"/>
</dbReference>
<dbReference type="PANTHER" id="PTHR23429">
    <property type="entry name" value="GLUCOSE-6-PHOSPHATE 1-DEHYDROGENASE G6PD"/>
    <property type="match status" value="1"/>
</dbReference>
<dbReference type="InterPro" id="IPR022675">
    <property type="entry name" value="G6P_DH_C"/>
</dbReference>
<dbReference type="Gene3D" id="3.40.50.720">
    <property type="entry name" value="NAD(P)-binding Rossmann-like Domain"/>
    <property type="match status" value="1"/>
</dbReference>
<evidence type="ECO:0000256" key="7">
    <source>
        <dbReference type="HAMAP-Rule" id="MF_00966"/>
    </source>
</evidence>
<feature type="binding site" evidence="7">
    <location>
        <position position="229"/>
    </location>
    <ligand>
        <name>substrate</name>
    </ligand>
</feature>
<evidence type="ECO:0000256" key="3">
    <source>
        <dbReference type="ARBA" id="ARBA00022526"/>
    </source>
</evidence>
<protein>
    <recommendedName>
        <fullName evidence="7">Glucose-6-phosphate 1-dehydrogenase</fullName>
        <shortName evidence="7">G6PD</shortName>
        <ecNumber evidence="7">1.1.1.49</ecNumber>
    </recommendedName>
</protein>
<dbReference type="Pfam" id="PF00479">
    <property type="entry name" value="G6PD_N"/>
    <property type="match status" value="1"/>
</dbReference>
<evidence type="ECO:0000256" key="4">
    <source>
        <dbReference type="ARBA" id="ARBA00022857"/>
    </source>
</evidence>
<sequence length="463" mass="53860">MSLNKAFTIFGGTGDLTFRKLMPAQYNMTAANAEEAQSRIIIIGRRDYTTEQYCELVRDWVKKFARLPYEEKTFEVFAKRIYYFKMDISDLNEYTRLSEYYTAENIDDHVFYLAVAPKFFGVIASGLKAVKEASLGKVILEKPFGEDLESAKELNKQLETFFPAENIYRIDHYLGKEMVRNIQTIRFTNPIFANLWNSQYIESVQISAFEDLGIGTRGGYYDTSGALKDMVQNHLFQILSIVAMEWPEQFSTTAMHDAQLRVLRALRPVEDVRDSLVLGQYKGYRQEKSVPTDSTTETYATLRLFIDNERWWNTPFYIRTGKKLCCREMQIAIVFRQTFISAPRNILIIKIQPNEGVHLQFNVKTPGDTDEITQAKMDFSQSSSISSRINTPEAYERLITACIKGERSWFSQWDQIETSWDFVEHLKDLYRWDKLPVFTYEQGSDGPAEADNLLKRFGDEWVF</sequence>
<evidence type="ECO:0000259" key="8">
    <source>
        <dbReference type="Pfam" id="PF00479"/>
    </source>
</evidence>
<gene>
    <name evidence="7 10" type="primary">zwf</name>
    <name evidence="10" type="ORF">NCTC10571_01215</name>
</gene>
<dbReference type="STRING" id="1122216.GCA_000423385_00820"/>
<evidence type="ECO:0000256" key="1">
    <source>
        <dbReference type="ARBA" id="ARBA00004937"/>
    </source>
</evidence>
<feature type="binding site" evidence="7">
    <location>
        <position position="142"/>
    </location>
    <ligand>
        <name>NADP(+)</name>
        <dbReference type="ChEBI" id="CHEBI:58349"/>
    </ligand>
</feature>
<dbReference type="EMBL" id="UGPP01000001">
    <property type="protein sequence ID" value="STY71063.1"/>
    <property type="molecule type" value="Genomic_DNA"/>
</dbReference>
<reference evidence="10 11" key="1">
    <citation type="submission" date="2018-06" db="EMBL/GenBank/DDBJ databases">
        <authorList>
            <consortium name="Pathogen Informatics"/>
            <person name="Doyle S."/>
        </authorList>
    </citation>
    <scope>NUCLEOTIDE SEQUENCE [LARGE SCALE GENOMIC DNA]</scope>
    <source>
        <strain evidence="10 11">NCTC10571</strain>
    </source>
</reference>
<comment type="similarity">
    <text evidence="2 7">Belongs to the glucose-6-phosphate dehydrogenase family.</text>
</comment>
<dbReference type="GO" id="GO:0005829">
    <property type="term" value="C:cytosol"/>
    <property type="evidence" value="ECO:0007669"/>
    <property type="project" value="TreeGrafter"/>
</dbReference>
<dbReference type="PIRSF" id="PIRSF000110">
    <property type="entry name" value="G6PD"/>
    <property type="match status" value="1"/>
</dbReference>
<keyword evidence="4 7" id="KW-0521">NADP</keyword>
<comment type="catalytic activity">
    <reaction evidence="7">
        <text>D-glucose 6-phosphate + NADP(+) = 6-phospho-D-glucono-1,5-lactone + NADPH + H(+)</text>
        <dbReference type="Rhea" id="RHEA:15841"/>
        <dbReference type="ChEBI" id="CHEBI:15378"/>
        <dbReference type="ChEBI" id="CHEBI:57783"/>
        <dbReference type="ChEBI" id="CHEBI:57955"/>
        <dbReference type="ChEBI" id="CHEBI:58349"/>
        <dbReference type="ChEBI" id="CHEBI:61548"/>
        <dbReference type="EC" id="1.1.1.49"/>
    </reaction>
</comment>
<evidence type="ECO:0000256" key="2">
    <source>
        <dbReference type="ARBA" id="ARBA00009975"/>
    </source>
</evidence>
<dbReference type="Gene3D" id="3.30.360.10">
    <property type="entry name" value="Dihydrodipicolinate Reductase, domain 2"/>
    <property type="match status" value="1"/>
</dbReference>
<dbReference type="Pfam" id="PF02781">
    <property type="entry name" value="G6PD_C"/>
    <property type="match status" value="1"/>
</dbReference>
<proteinExistence type="inferred from homology"/>
<comment type="caution">
    <text evidence="7">Lacks conserved residue(s) required for the propagation of feature annotation.</text>
</comment>
<feature type="binding site" evidence="7">
    <location>
        <position position="45"/>
    </location>
    <ligand>
        <name>NADP(+)</name>
        <dbReference type="ChEBI" id="CHEBI:58349"/>
    </ligand>
</feature>
<keyword evidence="3 7" id="KW-0313">Glucose metabolism</keyword>
<dbReference type="EC" id="1.1.1.49" evidence="7"/>
<dbReference type="GO" id="GO:0050661">
    <property type="term" value="F:NADP binding"/>
    <property type="evidence" value="ECO:0007669"/>
    <property type="project" value="UniProtKB-UniRule"/>
</dbReference>
<dbReference type="InterPro" id="IPR019796">
    <property type="entry name" value="G6P_DH_AS"/>
</dbReference>
<dbReference type="UniPathway" id="UPA00115">
    <property type="reaction ID" value="UER00408"/>
</dbReference>
<feature type="binding site" evidence="7">
    <location>
        <position position="210"/>
    </location>
    <ligand>
        <name>substrate</name>
    </ligand>
</feature>
<evidence type="ECO:0000313" key="11">
    <source>
        <dbReference type="Proteomes" id="UP000255234"/>
    </source>
</evidence>
<keyword evidence="6 7" id="KW-0119">Carbohydrate metabolism</keyword>
<comment type="function">
    <text evidence="7">Catalyzes the oxidation of glucose 6-phosphate to 6-phosphogluconolactone.</text>
</comment>
<accession>A0A378NRP5</accession>
<dbReference type="GO" id="GO:0009051">
    <property type="term" value="P:pentose-phosphate shunt, oxidative branch"/>
    <property type="evidence" value="ECO:0007669"/>
    <property type="project" value="TreeGrafter"/>
</dbReference>
<dbReference type="PRINTS" id="PR00079">
    <property type="entry name" value="G6PDHDRGNASE"/>
</dbReference>
<dbReference type="AlphaFoldDB" id="A0A378NRP5"/>
<dbReference type="InterPro" id="IPR001282">
    <property type="entry name" value="G6P_DH"/>
</dbReference>
<dbReference type="HAMAP" id="MF_00966">
    <property type="entry name" value="G6PD"/>
    <property type="match status" value="1"/>
</dbReference>
<dbReference type="Proteomes" id="UP000255234">
    <property type="component" value="Unassembled WGS sequence"/>
</dbReference>
<dbReference type="RefSeq" id="WP_115151443.1">
    <property type="nucleotide sequence ID" value="NZ_UGPP01000001.1"/>
</dbReference>
<dbReference type="PANTHER" id="PTHR23429:SF0">
    <property type="entry name" value="GLUCOSE-6-PHOSPHATE 1-DEHYDROGENASE"/>
    <property type="match status" value="1"/>
</dbReference>
<feature type="binding site" evidence="7">
    <location>
        <position position="172"/>
    </location>
    <ligand>
        <name>substrate</name>
    </ligand>
</feature>